<accession>A0A1M6S475</accession>
<name>A0A1M6S475_9FIRM</name>
<dbReference type="EMBL" id="FRAC01000011">
    <property type="protein sequence ID" value="SHK39612.1"/>
    <property type="molecule type" value="Genomic_DNA"/>
</dbReference>
<dbReference type="SUPFAM" id="SSF52540">
    <property type="entry name" value="P-loop containing nucleoside triphosphate hydrolases"/>
    <property type="match status" value="1"/>
</dbReference>
<dbReference type="STRING" id="1121322.SAMN02745136_02403"/>
<proteinExistence type="predicted"/>
<organism evidence="1 2">
    <name type="scientific">Anaerocolumna jejuensis DSM 15929</name>
    <dbReference type="NCBI Taxonomy" id="1121322"/>
    <lineage>
        <taxon>Bacteria</taxon>
        <taxon>Bacillati</taxon>
        <taxon>Bacillota</taxon>
        <taxon>Clostridia</taxon>
        <taxon>Lachnospirales</taxon>
        <taxon>Lachnospiraceae</taxon>
        <taxon>Anaerocolumna</taxon>
    </lineage>
</organism>
<dbReference type="Gene3D" id="3.40.50.300">
    <property type="entry name" value="P-loop containing nucleotide triphosphate hydrolases"/>
    <property type="match status" value="1"/>
</dbReference>
<dbReference type="InterPro" id="IPR027417">
    <property type="entry name" value="P-loop_NTPase"/>
</dbReference>
<reference evidence="1 2" key="1">
    <citation type="submission" date="2016-11" db="EMBL/GenBank/DDBJ databases">
        <authorList>
            <person name="Jaros S."/>
            <person name="Januszkiewicz K."/>
            <person name="Wedrychowicz H."/>
        </authorList>
    </citation>
    <scope>NUCLEOTIDE SEQUENCE [LARGE SCALE GENOMIC DNA]</scope>
    <source>
        <strain evidence="1 2">DSM 15929</strain>
    </source>
</reference>
<protein>
    <submittedName>
        <fullName evidence="1">Uncharacterized protein</fullName>
    </submittedName>
</protein>
<keyword evidence="2" id="KW-1185">Reference proteome</keyword>
<evidence type="ECO:0000313" key="2">
    <source>
        <dbReference type="Proteomes" id="UP000184386"/>
    </source>
</evidence>
<dbReference type="OrthoDB" id="2835040at2"/>
<gene>
    <name evidence="1" type="ORF">SAMN02745136_02403</name>
</gene>
<evidence type="ECO:0000313" key="1">
    <source>
        <dbReference type="EMBL" id="SHK39612.1"/>
    </source>
</evidence>
<dbReference type="RefSeq" id="WP_073276138.1">
    <property type="nucleotide sequence ID" value="NZ_FRAC01000011.1"/>
</dbReference>
<dbReference type="Proteomes" id="UP000184386">
    <property type="component" value="Unassembled WGS sequence"/>
</dbReference>
<dbReference type="AlphaFoldDB" id="A0A1M6S475"/>
<sequence>MKIENNIIKYYLKNVMFITGTAYAGKSTMAAMLAERYGLMHCGENYHFRFPRELLVRERQPNLCYFDTMKDWQEFLQRTPDEYEKWIFESAREAAEIEVAELISLSQNERVIADTNIPLDLLHEIADYHQVAVMLSPQAMSVENFFDREDAEKTFLREQIMQAEDPACTMENFKACIALVNSKEHYEEYANSGFFTLVREDTTADTKETTLERLAKHFGLTL</sequence>